<keyword evidence="4 6" id="KW-1133">Transmembrane helix</keyword>
<accession>A0A4P8L8H4</accession>
<keyword evidence="3 6" id="KW-0812">Transmembrane</keyword>
<evidence type="ECO:0000256" key="5">
    <source>
        <dbReference type="ARBA" id="ARBA00023136"/>
    </source>
</evidence>
<feature type="transmembrane region" description="Helical" evidence="6">
    <location>
        <begin position="115"/>
        <end position="140"/>
    </location>
</feature>
<protein>
    <submittedName>
        <fullName evidence="7">Lysine transporter LysE</fullName>
    </submittedName>
</protein>
<dbReference type="PANTHER" id="PTHR38825:SF1">
    <property type="entry name" value="TRANSPORTER, LYSE FAMILY"/>
    <property type="match status" value="1"/>
</dbReference>
<evidence type="ECO:0000256" key="1">
    <source>
        <dbReference type="ARBA" id="ARBA00004651"/>
    </source>
</evidence>
<gene>
    <name evidence="7" type="ORF">FDQ92_09600</name>
</gene>
<dbReference type="EMBL" id="CP040098">
    <property type="protein sequence ID" value="QCQ23525.1"/>
    <property type="molecule type" value="Genomic_DNA"/>
</dbReference>
<evidence type="ECO:0000256" key="3">
    <source>
        <dbReference type="ARBA" id="ARBA00022692"/>
    </source>
</evidence>
<comment type="subcellular location">
    <subcellularLocation>
        <location evidence="1">Cell membrane</location>
        <topology evidence="1">Multi-pass membrane protein</topology>
    </subcellularLocation>
</comment>
<organism evidence="7 8">
    <name type="scientific">Desulfoglaeba alkanexedens ALDC</name>
    <dbReference type="NCBI Taxonomy" id="980445"/>
    <lineage>
        <taxon>Bacteria</taxon>
        <taxon>Pseudomonadati</taxon>
        <taxon>Thermodesulfobacteriota</taxon>
        <taxon>Syntrophobacteria</taxon>
        <taxon>Syntrophobacterales</taxon>
        <taxon>Syntrophobacteraceae</taxon>
        <taxon>Desulfoglaeba</taxon>
    </lineage>
</organism>
<dbReference type="GO" id="GO:0006865">
    <property type="term" value="P:amino acid transport"/>
    <property type="evidence" value="ECO:0007669"/>
    <property type="project" value="InterPro"/>
</dbReference>
<feature type="transmembrane region" description="Helical" evidence="6">
    <location>
        <begin position="42"/>
        <end position="62"/>
    </location>
</feature>
<feature type="transmembrane region" description="Helical" evidence="6">
    <location>
        <begin position="146"/>
        <end position="166"/>
    </location>
</feature>
<sequence length="216" mass="22979">MEYLAIFGGSFMLALSGALMPGPLFTVTLSESARTGFRAGPLLITGHSILELALVAAILLGLGPYLKLPTVTGVVALLGGTLLVYLGWDMLRSAGRLSLRWDPAADKRSGARHPVVMGALASLANPYWTLWWATIGLGYLIAAMKYGAPGVTLFFVGHIAADFAWYSLVSFGVSRGKTLLGDSGYRWTLRACGAVLIFFGGWFLISARDFLGSLAT</sequence>
<proteinExistence type="predicted"/>
<dbReference type="OrthoDB" id="9784202at2"/>
<evidence type="ECO:0000256" key="4">
    <source>
        <dbReference type="ARBA" id="ARBA00022989"/>
    </source>
</evidence>
<feature type="transmembrane region" description="Helical" evidence="6">
    <location>
        <begin position="187"/>
        <end position="205"/>
    </location>
</feature>
<dbReference type="InterPro" id="IPR001123">
    <property type="entry name" value="LeuE-type"/>
</dbReference>
<keyword evidence="2" id="KW-1003">Cell membrane</keyword>
<dbReference type="KEGG" id="dax:FDQ92_09600"/>
<feature type="transmembrane region" description="Helical" evidence="6">
    <location>
        <begin position="68"/>
        <end position="88"/>
    </location>
</feature>
<dbReference type="PANTHER" id="PTHR38825">
    <property type="entry name" value="LYSINE EXPORTER PROTEIN (LYSE/YGGA)"/>
    <property type="match status" value="1"/>
</dbReference>
<keyword evidence="8" id="KW-1185">Reference proteome</keyword>
<evidence type="ECO:0000313" key="7">
    <source>
        <dbReference type="EMBL" id="QCQ23525.1"/>
    </source>
</evidence>
<name>A0A4P8L8H4_9BACT</name>
<reference evidence="7 8" key="2">
    <citation type="submission" date="2019-05" db="EMBL/GenBank/DDBJ databases">
        <authorList>
            <person name="Suflita J.M."/>
            <person name="Marks C.R."/>
        </authorList>
    </citation>
    <scope>NUCLEOTIDE SEQUENCE [LARGE SCALE GENOMIC DNA]</scope>
    <source>
        <strain evidence="7 8">ALDC</strain>
    </source>
</reference>
<dbReference type="Pfam" id="PF01810">
    <property type="entry name" value="LysE"/>
    <property type="match status" value="1"/>
</dbReference>
<dbReference type="GO" id="GO:0005886">
    <property type="term" value="C:plasma membrane"/>
    <property type="evidence" value="ECO:0007669"/>
    <property type="project" value="UniProtKB-SubCell"/>
</dbReference>
<evidence type="ECO:0000313" key="8">
    <source>
        <dbReference type="Proteomes" id="UP000298602"/>
    </source>
</evidence>
<reference evidence="7 8" key="1">
    <citation type="submission" date="2019-05" db="EMBL/GenBank/DDBJ databases">
        <title>The Complete Genome Sequence of the n-alkane-degrading Desulfoglaeba alkanexedens ALDC reveals multiple alkylsuccinate synthase gene clusters.</title>
        <authorList>
            <person name="Callaghan A.V."/>
            <person name="Davidova I.A."/>
            <person name="Duncan K.E."/>
            <person name="Morris B."/>
            <person name="McInerney M.J."/>
        </authorList>
    </citation>
    <scope>NUCLEOTIDE SEQUENCE [LARGE SCALE GENOMIC DNA]</scope>
    <source>
        <strain evidence="7 8">ALDC</strain>
    </source>
</reference>
<feature type="transmembrane region" description="Helical" evidence="6">
    <location>
        <begin position="6"/>
        <end position="30"/>
    </location>
</feature>
<dbReference type="Proteomes" id="UP000298602">
    <property type="component" value="Chromosome"/>
</dbReference>
<evidence type="ECO:0000256" key="6">
    <source>
        <dbReference type="SAM" id="Phobius"/>
    </source>
</evidence>
<evidence type="ECO:0000256" key="2">
    <source>
        <dbReference type="ARBA" id="ARBA00022475"/>
    </source>
</evidence>
<dbReference type="AlphaFoldDB" id="A0A4P8L8H4"/>
<keyword evidence="5 6" id="KW-0472">Membrane</keyword>